<dbReference type="SUPFAM" id="SSF51197">
    <property type="entry name" value="Clavaminate synthase-like"/>
    <property type="match status" value="1"/>
</dbReference>
<reference evidence="1 2" key="1">
    <citation type="submission" date="2015-11" db="EMBL/GenBank/DDBJ databases">
        <title>The genome of Debaryomyces fabryi.</title>
        <authorList>
            <person name="Tafer H."/>
            <person name="Lopandic K."/>
        </authorList>
    </citation>
    <scope>NUCLEOTIDE SEQUENCE [LARGE SCALE GENOMIC DNA]</scope>
    <source>
        <strain evidence="1 2">CBS 789</strain>
    </source>
</reference>
<dbReference type="InterPro" id="IPR027443">
    <property type="entry name" value="IPNS-like_sf"/>
</dbReference>
<keyword evidence="2" id="KW-1185">Reference proteome</keyword>
<dbReference type="PANTHER" id="PTHR48420:SF1">
    <property type="entry name" value="NON-HAEM DIOXYGENASE N-TERMINAL DOMAIN-CONTAINING PROTEIN"/>
    <property type="match status" value="1"/>
</dbReference>
<organism evidence="1 2">
    <name type="scientific">Debaryomyces fabryi</name>
    <dbReference type="NCBI Taxonomy" id="58627"/>
    <lineage>
        <taxon>Eukaryota</taxon>
        <taxon>Fungi</taxon>
        <taxon>Dikarya</taxon>
        <taxon>Ascomycota</taxon>
        <taxon>Saccharomycotina</taxon>
        <taxon>Pichiomycetes</taxon>
        <taxon>Debaryomycetaceae</taxon>
        <taxon>Debaryomyces</taxon>
    </lineage>
</organism>
<sequence length="338" mass="37977">MDETGPVIVAFQDLVKGVDYNTLENAFGPDSLGIILVKNLPEKFHELRLRVLKSASILANLPNDELSKLESEESMWLSGWSCGKEILGSSGKPDYNKGSYYMNCAFHKDPKLEGPIHSICDEFKDFKTYTTWNIWPSNQLEGLTTFENDCKELCNLIIDVAQSVASNCDNYIAKTQPNYEQHFLERIVKNSTSTKARLLHYYPSDGTSTNDDDWCGEHLDHSCITGLTSALLFDESKGLTHDLDYSPDPEAGLYIRNRHNEVVKVNIPANCLAFQSGSALEEVSKGGFKAVPHYVKGTKQKNIARNTLAVFCQPDLNEKVNESENFAQYAERILSYNH</sequence>
<dbReference type="EMBL" id="LMYN01000237">
    <property type="protein sequence ID" value="KRZ98632.1"/>
    <property type="molecule type" value="Genomic_DNA"/>
</dbReference>
<evidence type="ECO:0000313" key="1">
    <source>
        <dbReference type="EMBL" id="KRZ98632.1"/>
    </source>
</evidence>
<dbReference type="RefSeq" id="XP_015464735.1">
    <property type="nucleotide sequence ID" value="XM_015614433.1"/>
</dbReference>
<dbReference type="PANTHER" id="PTHR48420">
    <property type="entry name" value="NON-HAEM DIOXYGENASE N-TERMINAL DOMAIN-CONTAINING PROTEIN"/>
    <property type="match status" value="1"/>
</dbReference>
<dbReference type="AlphaFoldDB" id="A0A0V1PQW8"/>
<accession>A0A0V1PQW8</accession>
<dbReference type="Proteomes" id="UP000054251">
    <property type="component" value="Unassembled WGS sequence"/>
</dbReference>
<dbReference type="GeneID" id="26842613"/>
<dbReference type="OrthoDB" id="438224at2759"/>
<name>A0A0V1PQW8_9ASCO</name>
<gene>
    <name evidence="1" type="ORF">AC631_05604</name>
</gene>
<dbReference type="Gene3D" id="2.60.120.330">
    <property type="entry name" value="B-lactam Antibiotic, Isopenicillin N Synthase, Chain"/>
    <property type="match status" value="1"/>
</dbReference>
<protein>
    <submittedName>
        <fullName evidence="1">Uncharacterized protein</fullName>
    </submittedName>
</protein>
<proteinExistence type="predicted"/>
<comment type="caution">
    <text evidence="1">The sequence shown here is derived from an EMBL/GenBank/DDBJ whole genome shotgun (WGS) entry which is preliminary data.</text>
</comment>
<evidence type="ECO:0000313" key="2">
    <source>
        <dbReference type="Proteomes" id="UP000054251"/>
    </source>
</evidence>